<dbReference type="Pfam" id="PF01082">
    <property type="entry name" value="Cu2_monooxygen"/>
    <property type="match status" value="1"/>
</dbReference>
<dbReference type="Pfam" id="PF03351">
    <property type="entry name" value="DOMON"/>
    <property type="match status" value="1"/>
</dbReference>
<name>W8BSK1_CERCA</name>
<dbReference type="InterPro" id="IPR005018">
    <property type="entry name" value="DOMON_domain"/>
</dbReference>
<dbReference type="InterPro" id="IPR028460">
    <property type="entry name" value="Tbh/DBH"/>
</dbReference>
<dbReference type="GO" id="GO:0042421">
    <property type="term" value="P:norepinephrine biosynthetic process"/>
    <property type="evidence" value="ECO:0007669"/>
    <property type="project" value="TreeGrafter"/>
</dbReference>
<dbReference type="GO" id="GO:0042420">
    <property type="term" value="P:dopamine catabolic process"/>
    <property type="evidence" value="ECO:0007669"/>
    <property type="project" value="TreeGrafter"/>
</dbReference>
<keyword evidence="3" id="KW-0325">Glycoprotein</keyword>
<dbReference type="InterPro" id="IPR024548">
    <property type="entry name" value="Cu2_monoox_C"/>
</dbReference>
<dbReference type="OrthoDB" id="19261at2759"/>
<dbReference type="InterPro" id="IPR000323">
    <property type="entry name" value="Cu2_ascorb_mOase_N"/>
</dbReference>
<organism evidence="6">
    <name type="scientific">Ceratitis capitata</name>
    <name type="common">Mediterranean fruit fly</name>
    <name type="synonym">Tephritis capitata</name>
    <dbReference type="NCBI Taxonomy" id="7213"/>
    <lineage>
        <taxon>Eukaryota</taxon>
        <taxon>Metazoa</taxon>
        <taxon>Ecdysozoa</taxon>
        <taxon>Arthropoda</taxon>
        <taxon>Hexapoda</taxon>
        <taxon>Insecta</taxon>
        <taxon>Pterygota</taxon>
        <taxon>Neoptera</taxon>
        <taxon>Endopterygota</taxon>
        <taxon>Diptera</taxon>
        <taxon>Brachycera</taxon>
        <taxon>Muscomorpha</taxon>
        <taxon>Tephritoidea</taxon>
        <taxon>Tephritidae</taxon>
        <taxon>Ceratitis</taxon>
        <taxon>Ceratitis</taxon>
    </lineage>
</organism>
<dbReference type="InterPro" id="IPR014784">
    <property type="entry name" value="Cu2_ascorb_mOase-like_C"/>
</dbReference>
<reference evidence="6" key="1">
    <citation type="submission" date="2013-07" db="EMBL/GenBank/DDBJ databases">
        <authorList>
            <person name="Geib S."/>
        </authorList>
    </citation>
    <scope>NUCLEOTIDE SEQUENCE</scope>
</reference>
<dbReference type="InterPro" id="IPR045266">
    <property type="entry name" value="DOH_DOMON"/>
</dbReference>
<dbReference type="FunFam" id="2.60.120.230:FF:000001">
    <property type="entry name" value="Monooxygenase, DBH-like 1"/>
    <property type="match status" value="1"/>
</dbReference>
<evidence type="ECO:0000313" key="6">
    <source>
        <dbReference type="EMBL" id="JAB96261.1"/>
    </source>
</evidence>
<evidence type="ECO:0000259" key="5">
    <source>
        <dbReference type="PROSITE" id="PS50836"/>
    </source>
</evidence>
<sequence>MLKELMLDYSRAKLILHEFEERSSTMKLSLKSVKMASFANILTLLKCWIFLSCYVTHLKMVESRIGGFSAHLDIDETTIWDHTVNLDDNFRLLWTIKENYAIFEIQVRTHGYVGLGFSPTGSKEGADVVMGWVDKGQTFFQDRHVSANKNSTEPLVDPSQDYVLLSGYENNTHTIIRFRRKLDTCDNLYDIPITNNTMRILFLYDENDPLNGSVGPGSLPNVDSAWRSAQSLVLIERGVQGSNAEKTRKLEFRNSGVELPYDDDTLIWCKFFKLDKMERKNHVIKFEPIFDSTWSLQYLQYVTLYECAGSGPELEALAHEPGQQCYNMRGMQLSCNTYIATWSRGSPAFIYPPEVGYPLDTSTVKFIMMETHYNNLNIDFEQFKLNHMFDSSGLRLHVTEQLRQNDAGLMSIGIEPNWHHIIPPGQARVVSQGHCIEQCTKSFFPREGVNIFATMTRTHQIGVEVKLRQMRNMQELAPIVSDGNIDPNYQTFRRLPHAARSLPGDRLIAECVYDSTTRRAITLGGPSMKEESCMVFALYYPKQKQLTTCHSSPSLSTVLHSLGIEYLNANSDPVVISLPPELKGMTLETRLLTYDWENQFKAFQDLTLKGAFKAQCQNEESSVSNISSTFISWPANITEVFEAPKLCTMKPPSSTKSEQSDLYVVKDISNNDIVEGSVRNSRSSFSETLALSRSESSSASYIPRLFSNYYYYFGTLLIAYTLVLS</sequence>
<dbReference type="Gene3D" id="2.60.120.230">
    <property type="match status" value="1"/>
</dbReference>
<dbReference type="AlphaFoldDB" id="W8BSK1"/>
<dbReference type="Pfam" id="PF03712">
    <property type="entry name" value="Cu2_monoox_C"/>
    <property type="match status" value="1"/>
</dbReference>
<dbReference type="SUPFAM" id="SSF49742">
    <property type="entry name" value="PHM/PNGase F"/>
    <property type="match status" value="2"/>
</dbReference>
<dbReference type="GO" id="GO:0030667">
    <property type="term" value="C:secretory granule membrane"/>
    <property type="evidence" value="ECO:0007669"/>
    <property type="project" value="TreeGrafter"/>
</dbReference>
<keyword evidence="2" id="KW-1015">Disulfide bond</keyword>
<evidence type="ECO:0000256" key="4">
    <source>
        <dbReference type="SAM" id="Phobius"/>
    </source>
</evidence>
<feature type="domain" description="DOMON" evidence="5">
    <location>
        <begin position="88"/>
        <end position="205"/>
    </location>
</feature>
<dbReference type="InterPro" id="IPR008977">
    <property type="entry name" value="PHM/PNGase_F_dom_sf"/>
</dbReference>
<reference evidence="6" key="2">
    <citation type="journal article" date="2014" name="BMC Genomics">
        <title>A genomic perspective to assessing quality of mass-reared SIT flies used in Mediterranean fruit fly (Ceratitis capitata) eradication in California.</title>
        <authorList>
            <person name="Calla B."/>
            <person name="Hall B."/>
            <person name="Hou S."/>
            <person name="Geib S.M."/>
        </authorList>
    </citation>
    <scope>NUCLEOTIDE SEQUENCE</scope>
</reference>
<dbReference type="GO" id="GO:0006589">
    <property type="term" value="P:octopamine biosynthetic process"/>
    <property type="evidence" value="ECO:0007669"/>
    <property type="project" value="TreeGrafter"/>
</dbReference>
<dbReference type="Gene3D" id="2.60.120.310">
    <property type="entry name" value="Copper type II, ascorbate-dependent monooxygenase, N-terminal domain"/>
    <property type="match status" value="1"/>
</dbReference>
<evidence type="ECO:0000256" key="2">
    <source>
        <dbReference type="ARBA" id="ARBA00023157"/>
    </source>
</evidence>
<feature type="transmembrane region" description="Helical" evidence="4">
    <location>
        <begin position="32"/>
        <end position="51"/>
    </location>
</feature>
<dbReference type="InterPro" id="IPR000945">
    <property type="entry name" value="DBH-like"/>
</dbReference>
<keyword evidence="4" id="KW-0812">Transmembrane</keyword>
<protein>
    <submittedName>
        <fullName evidence="6">MOXD1-2</fullName>
    </submittedName>
</protein>
<dbReference type="CDD" id="cd09631">
    <property type="entry name" value="DOMON_DOH"/>
    <property type="match status" value="1"/>
</dbReference>
<evidence type="ECO:0000256" key="3">
    <source>
        <dbReference type="ARBA" id="ARBA00023180"/>
    </source>
</evidence>
<dbReference type="GO" id="GO:0004500">
    <property type="term" value="F:dopamine beta-monooxygenase activity"/>
    <property type="evidence" value="ECO:0007669"/>
    <property type="project" value="InterPro"/>
</dbReference>
<dbReference type="PROSITE" id="PS50836">
    <property type="entry name" value="DOMON"/>
    <property type="match status" value="1"/>
</dbReference>
<dbReference type="PRINTS" id="PR00767">
    <property type="entry name" value="DBMONOXGNASE"/>
</dbReference>
<dbReference type="PANTHER" id="PTHR10157">
    <property type="entry name" value="DOPAMINE BETA HYDROXYLASE RELATED"/>
    <property type="match status" value="1"/>
</dbReference>
<keyword evidence="4" id="KW-1133">Transmembrane helix</keyword>
<dbReference type="PANTHER" id="PTHR10157:SF40">
    <property type="entry name" value="MOXD1 HOMOLOG 2"/>
    <property type="match status" value="1"/>
</dbReference>
<dbReference type="SMART" id="SM00664">
    <property type="entry name" value="DoH"/>
    <property type="match status" value="1"/>
</dbReference>
<keyword evidence="4" id="KW-0472">Membrane</keyword>
<proteinExistence type="evidence at transcript level"/>
<accession>W8BSK1</accession>
<comment type="similarity">
    <text evidence="1">Belongs to the copper type II ascorbate-dependent monooxygenase family.</text>
</comment>
<dbReference type="InterPro" id="IPR036939">
    <property type="entry name" value="Cu2_ascorb_mOase_N_sf"/>
</dbReference>
<evidence type="ECO:0000256" key="1">
    <source>
        <dbReference type="ARBA" id="ARBA00010676"/>
    </source>
</evidence>
<dbReference type="EMBL" id="GAMC01010294">
    <property type="protein sequence ID" value="JAB96261.1"/>
    <property type="molecule type" value="mRNA"/>
</dbReference>
<dbReference type="GO" id="GO:0005615">
    <property type="term" value="C:extracellular space"/>
    <property type="evidence" value="ECO:0007669"/>
    <property type="project" value="TreeGrafter"/>
</dbReference>
<dbReference type="GO" id="GO:0005507">
    <property type="term" value="F:copper ion binding"/>
    <property type="evidence" value="ECO:0007669"/>
    <property type="project" value="InterPro"/>
</dbReference>
<gene>
    <name evidence="6" type="primary">MOX12</name>
</gene>